<evidence type="ECO:0000313" key="2">
    <source>
        <dbReference type="EMBL" id="CBY02101.1"/>
    </source>
</evidence>
<dbReference type="VEuPathDB" id="FungiDB:LEMA_uP008880.1"/>
<keyword evidence="1" id="KW-0732">Signal</keyword>
<dbReference type="EMBL" id="FP929139">
    <property type="protein sequence ID" value="CBY02101.1"/>
    <property type="molecule type" value="Genomic_DNA"/>
</dbReference>
<evidence type="ECO:0000313" key="3">
    <source>
        <dbReference type="Proteomes" id="UP000002668"/>
    </source>
</evidence>
<organism evidence="2 3">
    <name type="scientific">Leptosphaeria maculans (strain JN3 / isolate v23.1.3 / race Av1-4-5-6-7-8)</name>
    <name type="common">Blackleg fungus</name>
    <name type="synonym">Phoma lingam</name>
    <dbReference type="NCBI Taxonomy" id="985895"/>
    <lineage>
        <taxon>Eukaryota</taxon>
        <taxon>Fungi</taxon>
        <taxon>Dikarya</taxon>
        <taxon>Ascomycota</taxon>
        <taxon>Pezizomycotina</taxon>
        <taxon>Dothideomycetes</taxon>
        <taxon>Pleosporomycetidae</taxon>
        <taxon>Pleosporales</taxon>
        <taxon>Pleosporineae</taxon>
        <taxon>Leptosphaeriaceae</taxon>
        <taxon>Plenodomus</taxon>
        <taxon>Plenodomus lingam/Leptosphaeria maculans species complex</taxon>
    </lineage>
</organism>
<reference evidence="3" key="1">
    <citation type="journal article" date="2011" name="Nat. Commun.">
        <title>Effector diversification within compartments of the Leptosphaeria maculans genome affected by Repeat-Induced Point mutations.</title>
        <authorList>
            <person name="Rouxel T."/>
            <person name="Grandaubert J."/>
            <person name="Hane J.K."/>
            <person name="Hoede C."/>
            <person name="van de Wouw A.P."/>
            <person name="Couloux A."/>
            <person name="Dominguez V."/>
            <person name="Anthouard V."/>
            <person name="Bally P."/>
            <person name="Bourras S."/>
            <person name="Cozijnsen A.J."/>
            <person name="Ciuffetti L.M."/>
            <person name="Degrave A."/>
            <person name="Dilmaghani A."/>
            <person name="Duret L."/>
            <person name="Fudal I."/>
            <person name="Goodwin S.B."/>
            <person name="Gout L."/>
            <person name="Glaser N."/>
            <person name="Linglin J."/>
            <person name="Kema G.H.J."/>
            <person name="Lapalu N."/>
            <person name="Lawrence C.B."/>
            <person name="May K."/>
            <person name="Meyer M."/>
            <person name="Ollivier B."/>
            <person name="Poulain J."/>
            <person name="Schoch C.L."/>
            <person name="Simon A."/>
            <person name="Spatafora J.W."/>
            <person name="Stachowiak A."/>
            <person name="Turgeon B.G."/>
            <person name="Tyler B.M."/>
            <person name="Vincent D."/>
            <person name="Weissenbach J."/>
            <person name="Amselem J."/>
            <person name="Quesneville H."/>
            <person name="Oliver R.P."/>
            <person name="Wincker P."/>
            <person name="Balesdent M.-H."/>
            <person name="Howlett B.J."/>
        </authorList>
    </citation>
    <scope>NUCLEOTIDE SEQUENCE [LARGE SCALE GENOMIC DNA]</scope>
    <source>
        <strain evidence="3">JN3 / isolate v23.1.3 / race Av1-4-5-6-7-8</strain>
    </source>
</reference>
<feature type="signal peptide" evidence="1">
    <location>
        <begin position="1"/>
        <end position="21"/>
    </location>
</feature>
<dbReference type="Proteomes" id="UP000002668">
    <property type="component" value="Genome"/>
</dbReference>
<feature type="chain" id="PRO_5003193651" evidence="1">
    <location>
        <begin position="22"/>
        <end position="40"/>
    </location>
</feature>
<dbReference type="InParanoid" id="E5AC99"/>
<dbReference type="AlphaFoldDB" id="E5AC99"/>
<protein>
    <submittedName>
        <fullName evidence="2">Predicted protein</fullName>
    </submittedName>
</protein>
<accession>E5AC99</accession>
<name>E5AC99_LEPMJ</name>
<gene>
    <name evidence="2" type="ORF">LEMA_uP008880.1</name>
</gene>
<dbReference type="PROSITE" id="PS51257">
    <property type="entry name" value="PROKAR_LIPOPROTEIN"/>
    <property type="match status" value="1"/>
</dbReference>
<dbReference type="HOGENOM" id="CLU_3299546_0_0_1"/>
<evidence type="ECO:0000256" key="1">
    <source>
        <dbReference type="SAM" id="SignalP"/>
    </source>
</evidence>
<proteinExistence type="predicted"/>
<sequence length="40" mass="4138">MKSAAQIVLLYLSIAACNVAAKVLPDRRQPASPQQSGAIG</sequence>
<keyword evidence="3" id="KW-1185">Reference proteome</keyword>